<dbReference type="Pfam" id="PF17836">
    <property type="entry name" value="PglD_N"/>
    <property type="match status" value="1"/>
</dbReference>
<reference evidence="3 4" key="1">
    <citation type="submission" date="2021-08" db="EMBL/GenBank/DDBJ databases">
        <title>Stenotrophomonas forensis sp. nov., isolated from contaminated viral transport media.</title>
        <authorList>
            <person name="Nguyen S.V."/>
            <person name="Edwards D."/>
            <person name="Scott S."/>
            <person name="Doss J."/>
            <person name="Merid S."/>
            <person name="Zelaya E."/>
            <person name="Maza C."/>
            <person name="Mann M."/>
            <person name="Hamilton B."/>
            <person name="Blackwell R."/>
            <person name="Tran A."/>
            <person name="Hauser J."/>
        </authorList>
    </citation>
    <scope>NUCLEOTIDE SEQUENCE [LARGE SCALE GENOMIC DNA]</scope>
    <source>
        <strain evidence="3 4">DFS-20110405</strain>
    </source>
</reference>
<dbReference type="NCBIfam" id="TIGR03570">
    <property type="entry name" value="NeuD_NnaD"/>
    <property type="match status" value="1"/>
</dbReference>
<sequence length="210" mass="21029">MSRVAVVGAGGHAKVIIDLLRGGGHEVVACLDAGRVGQVVNGVPVLGDERVQLPLLKDQGVDAVFVALGDNRLRRKVAAAVTAAGLEMIPAVGRSAVISPSARIGQGCAIMEGAILNADVVVHDFAIINTNASVDHDCVVGAFAHIAPGSTLAGGVEVGASVFLGAGTRVIPGIKIADGATVGAGGVVVRDIDSTGTWVGVPARQIKIKD</sequence>
<evidence type="ECO:0000259" key="2">
    <source>
        <dbReference type="Pfam" id="PF17836"/>
    </source>
</evidence>
<dbReference type="Gene3D" id="2.160.10.10">
    <property type="entry name" value="Hexapeptide repeat proteins"/>
    <property type="match status" value="1"/>
</dbReference>
<dbReference type="RefSeq" id="WP_180878795.1">
    <property type="nucleotide sequence ID" value="NZ_CP082270.1"/>
</dbReference>
<evidence type="ECO:0000313" key="3">
    <source>
        <dbReference type="EMBL" id="WDM64187.1"/>
    </source>
</evidence>
<accession>A0ABY7Y2K7</accession>
<dbReference type="InterPro" id="IPR020019">
    <property type="entry name" value="AcTrfase_PglD-like"/>
</dbReference>
<dbReference type="EMBL" id="CP082270">
    <property type="protein sequence ID" value="WDM64187.1"/>
    <property type="molecule type" value="Genomic_DNA"/>
</dbReference>
<organism evidence="3 4">
    <name type="scientific">Stenotrophomonas forensis</name>
    <dbReference type="NCBI Taxonomy" id="2871169"/>
    <lineage>
        <taxon>Bacteria</taxon>
        <taxon>Pseudomonadati</taxon>
        <taxon>Pseudomonadota</taxon>
        <taxon>Gammaproteobacteria</taxon>
        <taxon>Lysobacterales</taxon>
        <taxon>Lysobacteraceae</taxon>
        <taxon>Stenotrophomonas</taxon>
        <taxon>Stenotrophomonas maltophilia group</taxon>
    </lineage>
</organism>
<dbReference type="SUPFAM" id="SSF51161">
    <property type="entry name" value="Trimeric LpxA-like enzymes"/>
    <property type="match status" value="1"/>
</dbReference>
<gene>
    <name evidence="3" type="ORF">K5L94_02480</name>
</gene>
<keyword evidence="4" id="KW-1185">Reference proteome</keyword>
<dbReference type="InterPro" id="IPR011004">
    <property type="entry name" value="Trimer_LpxA-like_sf"/>
</dbReference>
<evidence type="ECO:0000256" key="1">
    <source>
        <dbReference type="ARBA" id="ARBA00007274"/>
    </source>
</evidence>
<evidence type="ECO:0000313" key="4">
    <source>
        <dbReference type="Proteomes" id="UP001216828"/>
    </source>
</evidence>
<name>A0ABY7Y2K7_9GAMM</name>
<dbReference type="InterPro" id="IPR041561">
    <property type="entry name" value="PglD_N"/>
</dbReference>
<protein>
    <submittedName>
        <fullName evidence="3">Acetyltransferase</fullName>
    </submittedName>
</protein>
<dbReference type="PANTHER" id="PTHR43300">
    <property type="entry name" value="ACETYLTRANSFERASE"/>
    <property type="match status" value="1"/>
</dbReference>
<dbReference type="Proteomes" id="UP001216828">
    <property type="component" value="Chromosome"/>
</dbReference>
<dbReference type="Gene3D" id="3.40.50.20">
    <property type="match status" value="1"/>
</dbReference>
<dbReference type="PANTHER" id="PTHR43300:SF7">
    <property type="entry name" value="UDP-N-ACETYLBACILLOSAMINE N-ACETYLTRANSFERASE"/>
    <property type="match status" value="1"/>
</dbReference>
<comment type="similarity">
    <text evidence="1">Belongs to the transferase hexapeptide repeat family.</text>
</comment>
<feature type="domain" description="PglD N-terminal" evidence="2">
    <location>
        <begin position="3"/>
        <end position="79"/>
    </location>
</feature>
<proteinExistence type="inferred from homology"/>
<dbReference type="CDD" id="cd03360">
    <property type="entry name" value="LbH_AT_putative"/>
    <property type="match status" value="1"/>
</dbReference>
<dbReference type="InterPro" id="IPR050179">
    <property type="entry name" value="Trans_hexapeptide_repeat"/>
</dbReference>